<evidence type="ECO:0000256" key="2">
    <source>
        <dbReference type="ARBA" id="ARBA00008974"/>
    </source>
</evidence>
<protein>
    <submittedName>
        <fullName evidence="8">Uridine permease</fullName>
    </submittedName>
</protein>
<feature type="transmembrane region" description="Helical" evidence="7">
    <location>
        <begin position="323"/>
        <end position="343"/>
    </location>
</feature>
<feature type="transmembrane region" description="Helical" evidence="7">
    <location>
        <begin position="472"/>
        <end position="491"/>
    </location>
</feature>
<gene>
    <name evidence="8" type="ORF">SAPIO_CDS6130</name>
</gene>
<dbReference type="CDD" id="cd11482">
    <property type="entry name" value="SLC-NCS1sbd_NRT1-like"/>
    <property type="match status" value="1"/>
</dbReference>
<dbReference type="FunFam" id="1.10.4160.10:FF:000001">
    <property type="entry name" value="Uracil permease, putative"/>
    <property type="match status" value="1"/>
</dbReference>
<feature type="region of interest" description="Disordered" evidence="6">
    <location>
        <begin position="509"/>
        <end position="549"/>
    </location>
</feature>
<dbReference type="RefSeq" id="XP_016642070.1">
    <property type="nucleotide sequence ID" value="XM_016788313.1"/>
</dbReference>
<dbReference type="AlphaFoldDB" id="A0A084G4K9"/>
<feature type="transmembrane region" description="Helical" evidence="7">
    <location>
        <begin position="164"/>
        <end position="186"/>
    </location>
</feature>
<feature type="transmembrane region" description="Helical" evidence="7">
    <location>
        <begin position="440"/>
        <end position="460"/>
    </location>
</feature>
<dbReference type="GO" id="GO:0015205">
    <property type="term" value="F:nucleobase transmembrane transporter activity"/>
    <property type="evidence" value="ECO:0007669"/>
    <property type="project" value="TreeGrafter"/>
</dbReference>
<name>A0A084G4K9_PSEDA</name>
<accession>A0A084G4K9</accession>
<dbReference type="PANTHER" id="PTHR30618">
    <property type="entry name" value="NCS1 FAMILY PURINE/PYRIMIDINE TRANSPORTER"/>
    <property type="match status" value="1"/>
</dbReference>
<dbReference type="InterPro" id="IPR001248">
    <property type="entry name" value="Pur-cyt_permease"/>
</dbReference>
<dbReference type="Proteomes" id="UP000028545">
    <property type="component" value="Unassembled WGS sequence"/>
</dbReference>
<evidence type="ECO:0000256" key="6">
    <source>
        <dbReference type="SAM" id="MobiDB-lite"/>
    </source>
</evidence>
<organism evidence="8 9">
    <name type="scientific">Pseudallescheria apiosperma</name>
    <name type="common">Scedosporium apiospermum</name>
    <dbReference type="NCBI Taxonomy" id="563466"/>
    <lineage>
        <taxon>Eukaryota</taxon>
        <taxon>Fungi</taxon>
        <taxon>Dikarya</taxon>
        <taxon>Ascomycota</taxon>
        <taxon>Pezizomycotina</taxon>
        <taxon>Sordariomycetes</taxon>
        <taxon>Hypocreomycetidae</taxon>
        <taxon>Microascales</taxon>
        <taxon>Microascaceae</taxon>
        <taxon>Scedosporium</taxon>
    </lineage>
</organism>
<dbReference type="GeneID" id="27725202"/>
<keyword evidence="5 7" id="KW-0472">Membrane</keyword>
<dbReference type="HOGENOM" id="CLU_021555_2_2_1"/>
<feature type="transmembrane region" description="Helical" evidence="7">
    <location>
        <begin position="364"/>
        <end position="386"/>
    </location>
</feature>
<feature type="transmembrane region" description="Helical" evidence="7">
    <location>
        <begin position="265"/>
        <end position="288"/>
    </location>
</feature>
<dbReference type="KEGG" id="sapo:SAPIO_CDS6130"/>
<evidence type="ECO:0000256" key="4">
    <source>
        <dbReference type="ARBA" id="ARBA00022989"/>
    </source>
</evidence>
<dbReference type="Pfam" id="PF02133">
    <property type="entry name" value="Transp_cyt_pur"/>
    <property type="match status" value="1"/>
</dbReference>
<evidence type="ECO:0000256" key="5">
    <source>
        <dbReference type="ARBA" id="ARBA00023136"/>
    </source>
</evidence>
<feature type="transmembrane region" description="Helical" evidence="7">
    <location>
        <begin position="233"/>
        <end position="253"/>
    </location>
</feature>
<keyword evidence="3 7" id="KW-0812">Transmembrane</keyword>
<dbReference type="OrthoDB" id="2018619at2759"/>
<evidence type="ECO:0000256" key="1">
    <source>
        <dbReference type="ARBA" id="ARBA00004141"/>
    </source>
</evidence>
<feature type="transmembrane region" description="Helical" evidence="7">
    <location>
        <begin position="41"/>
        <end position="58"/>
    </location>
</feature>
<evidence type="ECO:0000313" key="8">
    <source>
        <dbReference type="EMBL" id="KEZ42271.1"/>
    </source>
</evidence>
<reference evidence="8 9" key="1">
    <citation type="journal article" date="2014" name="Genome Announc.">
        <title>Draft genome sequence of the pathogenic fungus Scedosporium apiospermum.</title>
        <authorList>
            <person name="Vandeputte P."/>
            <person name="Ghamrawi S."/>
            <person name="Rechenmann M."/>
            <person name="Iltis A."/>
            <person name="Giraud S."/>
            <person name="Fleury M."/>
            <person name="Thornton C."/>
            <person name="Delhaes L."/>
            <person name="Meyer W."/>
            <person name="Papon N."/>
            <person name="Bouchara J.P."/>
        </authorList>
    </citation>
    <scope>NUCLEOTIDE SEQUENCE [LARGE SCALE GENOMIC DNA]</scope>
    <source>
        <strain evidence="8 9">IHEM 14462</strain>
    </source>
</reference>
<evidence type="ECO:0000313" key="9">
    <source>
        <dbReference type="Proteomes" id="UP000028545"/>
    </source>
</evidence>
<evidence type="ECO:0000256" key="3">
    <source>
        <dbReference type="ARBA" id="ARBA00022692"/>
    </source>
</evidence>
<sequence length="549" mass="60211">MTSIASKLRRRLVVQGAQETSFLDNDDIRPLSLKDRSWTQTTYFTFWFSAAATVAGWYSGSAAQSTGLSIWEVVGCQAAGYLLIAIVFVINGRPGAVYHVGYPILNRAAFGVYGAWWPTFNRAVMAIVWNGVNGVQGGQCVYVMLHAIFPGIATIPNRMGQGSALTSGGMIGYVLFWLMICSVLWIRIPKMRILILYVISAVAMLAWTLTLAGGPGPVLSQGSRVHGSEKAWLIVRFVWLFAANCATFASNAADFQRYAKKPNDVILGNLVGFPVADVSVAIVGNIVASTSTVIFGELEWNPIMLLDRIQTENYTSANRAGCFFLALMFAYSALFSSVFENSIPAGNDIAALVPKYISIRRGMFICQVISFAINPWFLLGSASIFIRFLGSYQIFLSAITGILICNYYVVLRGQLNVPDLYTADKSGVYYFTKGWNIRAYIAYLVAVAVNFAGFLGNMGVTVPVGITRFYYFAYPVGLLLSFGVFLLCSLVSKPAHTVPFSEWSEPKNFVRPEEDTENGPVLNGMEPGSSTDVQMENEEKTPKVKEQLA</sequence>
<keyword evidence="9" id="KW-1185">Reference proteome</keyword>
<dbReference type="EMBL" id="JOWA01000100">
    <property type="protein sequence ID" value="KEZ42271.1"/>
    <property type="molecule type" value="Genomic_DNA"/>
</dbReference>
<dbReference type="Gene3D" id="1.10.4160.10">
    <property type="entry name" value="Hydantoin permease"/>
    <property type="match status" value="1"/>
</dbReference>
<comment type="subcellular location">
    <subcellularLocation>
        <location evidence="1">Membrane</location>
        <topology evidence="1">Multi-pass membrane protein</topology>
    </subcellularLocation>
</comment>
<feature type="transmembrane region" description="Helical" evidence="7">
    <location>
        <begin position="193"/>
        <end position="213"/>
    </location>
</feature>
<feature type="compositionally biased region" description="Basic and acidic residues" evidence="6">
    <location>
        <begin position="537"/>
        <end position="549"/>
    </location>
</feature>
<dbReference type="GO" id="GO:0005886">
    <property type="term" value="C:plasma membrane"/>
    <property type="evidence" value="ECO:0007669"/>
    <property type="project" value="TreeGrafter"/>
</dbReference>
<keyword evidence="4 7" id="KW-1133">Transmembrane helix</keyword>
<dbReference type="PANTHER" id="PTHR30618:SF1">
    <property type="entry name" value="URIDINE PERMEASE"/>
    <property type="match status" value="1"/>
</dbReference>
<feature type="transmembrane region" description="Helical" evidence="7">
    <location>
        <begin position="70"/>
        <end position="90"/>
    </location>
</feature>
<dbReference type="OMA" id="YAICPWY"/>
<dbReference type="InterPro" id="IPR045225">
    <property type="entry name" value="Uracil/uridine/allantoin_perm"/>
</dbReference>
<comment type="similarity">
    <text evidence="2">Belongs to the purine-cytosine permease (2.A.39) family.</text>
</comment>
<comment type="caution">
    <text evidence="8">The sequence shown here is derived from an EMBL/GenBank/DDBJ whole genome shotgun (WGS) entry which is preliminary data.</text>
</comment>
<evidence type="ECO:0000256" key="7">
    <source>
        <dbReference type="SAM" id="Phobius"/>
    </source>
</evidence>
<feature type="transmembrane region" description="Helical" evidence="7">
    <location>
        <begin position="392"/>
        <end position="411"/>
    </location>
</feature>
<dbReference type="VEuPathDB" id="FungiDB:SAPIO_CDS6130"/>
<proteinExistence type="inferred from homology"/>